<reference evidence="1 2" key="1">
    <citation type="journal article" date="2021" name="Commun. Biol.">
        <title>The genome of Shorea leprosula (Dipterocarpaceae) highlights the ecological relevance of drought in aseasonal tropical rainforests.</title>
        <authorList>
            <person name="Ng K.K.S."/>
            <person name="Kobayashi M.J."/>
            <person name="Fawcett J.A."/>
            <person name="Hatakeyama M."/>
            <person name="Paape T."/>
            <person name="Ng C.H."/>
            <person name="Ang C.C."/>
            <person name="Tnah L.H."/>
            <person name="Lee C.T."/>
            <person name="Nishiyama T."/>
            <person name="Sese J."/>
            <person name="O'Brien M.J."/>
            <person name="Copetti D."/>
            <person name="Mohd Noor M.I."/>
            <person name="Ong R.C."/>
            <person name="Putra M."/>
            <person name="Sireger I.Z."/>
            <person name="Indrioko S."/>
            <person name="Kosugi Y."/>
            <person name="Izuno A."/>
            <person name="Isagi Y."/>
            <person name="Lee S.L."/>
            <person name="Shimizu K.K."/>
        </authorList>
    </citation>
    <scope>NUCLEOTIDE SEQUENCE [LARGE SCALE GENOMIC DNA]</scope>
    <source>
        <strain evidence="1">214</strain>
    </source>
</reference>
<evidence type="ECO:0000313" key="2">
    <source>
        <dbReference type="Proteomes" id="UP001054252"/>
    </source>
</evidence>
<accession>A0AAV5K5S6</accession>
<dbReference type="Proteomes" id="UP001054252">
    <property type="component" value="Unassembled WGS sequence"/>
</dbReference>
<proteinExistence type="predicted"/>
<dbReference type="EMBL" id="BPVZ01000054">
    <property type="protein sequence ID" value="GKV20218.1"/>
    <property type="molecule type" value="Genomic_DNA"/>
</dbReference>
<dbReference type="AlphaFoldDB" id="A0AAV5K5S6"/>
<keyword evidence="2" id="KW-1185">Reference proteome</keyword>
<protein>
    <submittedName>
        <fullName evidence="1">Uncharacterized protein</fullName>
    </submittedName>
</protein>
<evidence type="ECO:0000313" key="1">
    <source>
        <dbReference type="EMBL" id="GKV20218.1"/>
    </source>
</evidence>
<comment type="caution">
    <text evidence="1">The sequence shown here is derived from an EMBL/GenBank/DDBJ whole genome shotgun (WGS) entry which is preliminary data.</text>
</comment>
<gene>
    <name evidence="1" type="ORF">SLEP1_g30376</name>
</gene>
<sequence>MAVLRPKQHYYPQKEKRLFLVSRSLSSPREPYFTYPPILTSYGDSSSSSHFDGGFLPRTL</sequence>
<name>A0AAV5K5S6_9ROSI</name>
<organism evidence="1 2">
    <name type="scientific">Rubroshorea leprosula</name>
    <dbReference type="NCBI Taxonomy" id="152421"/>
    <lineage>
        <taxon>Eukaryota</taxon>
        <taxon>Viridiplantae</taxon>
        <taxon>Streptophyta</taxon>
        <taxon>Embryophyta</taxon>
        <taxon>Tracheophyta</taxon>
        <taxon>Spermatophyta</taxon>
        <taxon>Magnoliopsida</taxon>
        <taxon>eudicotyledons</taxon>
        <taxon>Gunneridae</taxon>
        <taxon>Pentapetalae</taxon>
        <taxon>rosids</taxon>
        <taxon>malvids</taxon>
        <taxon>Malvales</taxon>
        <taxon>Dipterocarpaceae</taxon>
        <taxon>Rubroshorea</taxon>
    </lineage>
</organism>